<comment type="caution">
    <text evidence="4">The sequence shown here is derived from an EMBL/GenBank/DDBJ whole genome shotgun (WGS) entry which is preliminary data.</text>
</comment>
<dbReference type="InterPro" id="IPR002941">
    <property type="entry name" value="DNA_methylase_N4/N6"/>
</dbReference>
<keyword evidence="1" id="KW-0489">Methyltransferase</keyword>
<evidence type="ECO:0000259" key="3">
    <source>
        <dbReference type="Pfam" id="PF01555"/>
    </source>
</evidence>
<dbReference type="GO" id="GO:0008170">
    <property type="term" value="F:N-methyltransferase activity"/>
    <property type="evidence" value="ECO:0007669"/>
    <property type="project" value="InterPro"/>
</dbReference>
<dbReference type="Gene3D" id="3.40.50.150">
    <property type="entry name" value="Vaccinia Virus protein VP39"/>
    <property type="match status" value="1"/>
</dbReference>
<keyword evidence="2" id="KW-0808">Transferase</keyword>
<dbReference type="InterPro" id="IPR029063">
    <property type="entry name" value="SAM-dependent_MTases_sf"/>
</dbReference>
<proteinExistence type="predicted"/>
<gene>
    <name evidence="4" type="ORF">S06H3_61728</name>
</gene>
<dbReference type="Pfam" id="PF01555">
    <property type="entry name" value="N6_N4_Mtase"/>
    <property type="match status" value="1"/>
</dbReference>
<organism evidence="4">
    <name type="scientific">marine sediment metagenome</name>
    <dbReference type="NCBI Taxonomy" id="412755"/>
    <lineage>
        <taxon>unclassified sequences</taxon>
        <taxon>metagenomes</taxon>
        <taxon>ecological metagenomes</taxon>
    </lineage>
</organism>
<feature type="domain" description="DNA methylase N-4/N-6" evidence="3">
    <location>
        <begin position="63"/>
        <end position="101"/>
    </location>
</feature>
<feature type="non-terminal residue" evidence="4">
    <location>
        <position position="1"/>
    </location>
</feature>
<sequence>GAGKSDDALSGKDAQYREQGKAVWGGNQMSRSLSTIMREAMQTTRETLGWHPTCECSAGKVPSIVLDPFMGAGTTLWEAKKLNRRATGYELSEEYCKLAVKRNRQQALVMTS</sequence>
<dbReference type="EMBL" id="BARV01040538">
    <property type="protein sequence ID" value="GAI54972.1"/>
    <property type="molecule type" value="Genomic_DNA"/>
</dbReference>
<accession>X1PFB4</accession>
<dbReference type="GO" id="GO:0032259">
    <property type="term" value="P:methylation"/>
    <property type="evidence" value="ECO:0007669"/>
    <property type="project" value="UniProtKB-KW"/>
</dbReference>
<evidence type="ECO:0000313" key="4">
    <source>
        <dbReference type="EMBL" id="GAI54972.1"/>
    </source>
</evidence>
<dbReference type="AlphaFoldDB" id="X1PFB4"/>
<dbReference type="SUPFAM" id="SSF53335">
    <property type="entry name" value="S-adenosyl-L-methionine-dependent methyltransferases"/>
    <property type="match status" value="1"/>
</dbReference>
<dbReference type="PRINTS" id="PR00508">
    <property type="entry name" value="S21N4MTFRASE"/>
</dbReference>
<dbReference type="GO" id="GO:0003677">
    <property type="term" value="F:DNA binding"/>
    <property type="evidence" value="ECO:0007669"/>
    <property type="project" value="InterPro"/>
</dbReference>
<reference evidence="4" key="1">
    <citation type="journal article" date="2014" name="Front. Microbiol.">
        <title>High frequency of phylogenetically diverse reductive dehalogenase-homologous genes in deep subseafloor sedimentary metagenomes.</title>
        <authorList>
            <person name="Kawai M."/>
            <person name="Futagami T."/>
            <person name="Toyoda A."/>
            <person name="Takaki Y."/>
            <person name="Nishi S."/>
            <person name="Hori S."/>
            <person name="Arai W."/>
            <person name="Tsubouchi T."/>
            <person name="Morono Y."/>
            <person name="Uchiyama I."/>
            <person name="Ito T."/>
            <person name="Fujiyama A."/>
            <person name="Inagaki F."/>
            <person name="Takami H."/>
        </authorList>
    </citation>
    <scope>NUCLEOTIDE SEQUENCE</scope>
    <source>
        <strain evidence="4">Expedition CK06-06</strain>
    </source>
</reference>
<evidence type="ECO:0000256" key="2">
    <source>
        <dbReference type="ARBA" id="ARBA00022679"/>
    </source>
</evidence>
<evidence type="ECO:0000256" key="1">
    <source>
        <dbReference type="ARBA" id="ARBA00022603"/>
    </source>
</evidence>
<name>X1PFB4_9ZZZZ</name>
<dbReference type="InterPro" id="IPR001091">
    <property type="entry name" value="RM_Methyltransferase"/>
</dbReference>
<protein>
    <recommendedName>
        <fullName evidence="3">DNA methylase N-4/N-6 domain-containing protein</fullName>
    </recommendedName>
</protein>